<dbReference type="PANTHER" id="PTHR43046:SF16">
    <property type="entry name" value="ADP-RIBOSE PYROPHOSPHATASE YJHB-RELATED"/>
    <property type="match status" value="1"/>
</dbReference>
<dbReference type="InterPro" id="IPR000086">
    <property type="entry name" value="NUDIX_hydrolase_dom"/>
</dbReference>
<evidence type="ECO:0000256" key="1">
    <source>
        <dbReference type="ARBA" id="ARBA00001946"/>
    </source>
</evidence>
<proteinExistence type="inferred from homology"/>
<dbReference type="Gene3D" id="3.90.79.10">
    <property type="entry name" value="Nucleoside Triphosphate Pyrophosphohydrolase"/>
    <property type="match status" value="1"/>
</dbReference>
<dbReference type="Pfam" id="PF00293">
    <property type="entry name" value="NUDIX"/>
    <property type="match status" value="1"/>
</dbReference>
<name>A0A2T0YRR5_9MICC</name>
<organism evidence="6 7">
    <name type="scientific">Nesterenkonia sandarakina</name>
    <dbReference type="NCBI Taxonomy" id="272918"/>
    <lineage>
        <taxon>Bacteria</taxon>
        <taxon>Bacillati</taxon>
        <taxon>Actinomycetota</taxon>
        <taxon>Actinomycetes</taxon>
        <taxon>Micrococcales</taxon>
        <taxon>Micrococcaceae</taxon>
        <taxon>Nesterenkonia</taxon>
    </lineage>
</organism>
<accession>A0A2T0YRR5</accession>
<evidence type="ECO:0000313" key="6">
    <source>
        <dbReference type="EMBL" id="PRZ18055.1"/>
    </source>
</evidence>
<evidence type="ECO:0000256" key="4">
    <source>
        <dbReference type="RuleBase" id="RU003476"/>
    </source>
</evidence>
<dbReference type="AlphaFoldDB" id="A0A2T0YRR5"/>
<keyword evidence="3 4" id="KW-0378">Hydrolase</keyword>
<reference evidence="6 7" key="1">
    <citation type="submission" date="2018-03" db="EMBL/GenBank/DDBJ databases">
        <title>Comparative analysis of microorganisms from saline springs in Andes Mountain Range, Colombia.</title>
        <authorList>
            <person name="Rubin E."/>
        </authorList>
    </citation>
    <scope>NUCLEOTIDE SEQUENCE [LARGE SCALE GENOMIC DNA]</scope>
    <source>
        <strain evidence="6 7">CG 35</strain>
    </source>
</reference>
<evidence type="ECO:0000313" key="7">
    <source>
        <dbReference type="Proteomes" id="UP000238217"/>
    </source>
</evidence>
<evidence type="ECO:0000259" key="5">
    <source>
        <dbReference type="PROSITE" id="PS51462"/>
    </source>
</evidence>
<feature type="domain" description="Nudix hydrolase" evidence="5">
    <location>
        <begin position="10"/>
        <end position="151"/>
    </location>
</feature>
<gene>
    <name evidence="6" type="ORF">BCL67_10339</name>
</gene>
<dbReference type="PROSITE" id="PS51462">
    <property type="entry name" value="NUDIX"/>
    <property type="match status" value="1"/>
</dbReference>
<dbReference type="SUPFAM" id="SSF55811">
    <property type="entry name" value="Nudix"/>
    <property type="match status" value="1"/>
</dbReference>
<dbReference type="PRINTS" id="PR00502">
    <property type="entry name" value="NUDIXFAMILY"/>
</dbReference>
<comment type="similarity">
    <text evidence="2 4">Belongs to the Nudix hydrolase family.</text>
</comment>
<dbReference type="EMBL" id="PVTY01000003">
    <property type="protein sequence ID" value="PRZ18055.1"/>
    <property type="molecule type" value="Genomic_DNA"/>
</dbReference>
<dbReference type="InterPro" id="IPR015797">
    <property type="entry name" value="NUDIX_hydrolase-like_dom_sf"/>
</dbReference>
<comment type="caution">
    <text evidence="6">The sequence shown here is derived from an EMBL/GenBank/DDBJ whole genome shotgun (WGS) entry which is preliminary data.</text>
</comment>
<dbReference type="InterPro" id="IPR020084">
    <property type="entry name" value="NUDIX_hydrolase_CS"/>
</dbReference>
<evidence type="ECO:0000256" key="3">
    <source>
        <dbReference type="ARBA" id="ARBA00022801"/>
    </source>
</evidence>
<keyword evidence="7" id="KW-1185">Reference proteome</keyword>
<dbReference type="PANTHER" id="PTHR43046">
    <property type="entry name" value="GDP-MANNOSE MANNOSYL HYDROLASE"/>
    <property type="match status" value="1"/>
</dbReference>
<protein>
    <submittedName>
        <fullName evidence="6">ADP-ribose pyrophosphatase YjhB (NUDIX family)</fullName>
    </submittedName>
</protein>
<dbReference type="InterPro" id="IPR020476">
    <property type="entry name" value="Nudix_hydrolase"/>
</dbReference>
<sequence>MARCYSAKMDLRVAAYAVITDHDGRMLLPHWHVSGTAKGWTLPGGGLEPGEDPADGVVREVFEESGYEAEVEQLLGIDNFIIPGDRRIHESERGTPLQNLRIIYRARVTGGSLTVEPDGSTDAVRWFSHAEIDGLHRVSLVDIGRRFAGLLSDAAH</sequence>
<dbReference type="CDD" id="cd02883">
    <property type="entry name" value="NUDIX_Hydrolase"/>
    <property type="match status" value="1"/>
</dbReference>
<dbReference type="GO" id="GO:0016787">
    <property type="term" value="F:hydrolase activity"/>
    <property type="evidence" value="ECO:0007669"/>
    <property type="project" value="UniProtKB-KW"/>
</dbReference>
<comment type="cofactor">
    <cofactor evidence="1">
        <name>Mg(2+)</name>
        <dbReference type="ChEBI" id="CHEBI:18420"/>
    </cofactor>
</comment>
<dbReference type="PROSITE" id="PS00893">
    <property type="entry name" value="NUDIX_BOX"/>
    <property type="match status" value="1"/>
</dbReference>
<dbReference type="Proteomes" id="UP000238217">
    <property type="component" value="Unassembled WGS sequence"/>
</dbReference>
<evidence type="ECO:0000256" key="2">
    <source>
        <dbReference type="ARBA" id="ARBA00005582"/>
    </source>
</evidence>